<keyword evidence="1 2" id="KW-0732">Signal</keyword>
<keyword evidence="6" id="KW-1185">Reference proteome</keyword>
<feature type="domain" description="SLH" evidence="4">
    <location>
        <begin position="2252"/>
        <end position="2310"/>
    </location>
</feature>
<evidence type="ECO:0000313" key="6">
    <source>
        <dbReference type="Proteomes" id="UP000653578"/>
    </source>
</evidence>
<dbReference type="PANTHER" id="PTHR43308">
    <property type="entry name" value="OUTER MEMBRANE PROTEIN ALPHA-RELATED"/>
    <property type="match status" value="1"/>
</dbReference>
<feature type="domain" description="Fibronectin type-III" evidence="3">
    <location>
        <begin position="856"/>
        <end position="944"/>
    </location>
</feature>
<evidence type="ECO:0000259" key="4">
    <source>
        <dbReference type="PROSITE" id="PS51272"/>
    </source>
</evidence>
<evidence type="ECO:0000313" key="5">
    <source>
        <dbReference type="EMBL" id="NOU66483.1"/>
    </source>
</evidence>
<reference evidence="5 6" key="1">
    <citation type="submission" date="2019-10" db="EMBL/GenBank/DDBJ databases">
        <title>Description of Paenibacillus humi sp. nov.</title>
        <authorList>
            <person name="Carlier A."/>
            <person name="Qi S."/>
        </authorList>
    </citation>
    <scope>NUCLEOTIDE SEQUENCE [LARGE SCALE GENOMIC DNA]</scope>
    <source>
        <strain evidence="5 6">LMG 31461</strain>
    </source>
</reference>
<dbReference type="InterPro" id="IPR013783">
    <property type="entry name" value="Ig-like_fold"/>
</dbReference>
<evidence type="ECO:0000256" key="1">
    <source>
        <dbReference type="ARBA" id="ARBA00022729"/>
    </source>
</evidence>
<dbReference type="InterPro" id="IPR032812">
    <property type="entry name" value="SbsA_Ig"/>
</dbReference>
<dbReference type="SUPFAM" id="SSF49464">
    <property type="entry name" value="Carboxypeptidase regulatory domain-like"/>
    <property type="match status" value="3"/>
</dbReference>
<dbReference type="Pfam" id="PF13205">
    <property type="entry name" value="Big_5"/>
    <property type="match status" value="1"/>
</dbReference>
<dbReference type="EMBL" id="WHNY01000062">
    <property type="protein sequence ID" value="NOU66483.1"/>
    <property type="molecule type" value="Genomic_DNA"/>
</dbReference>
<dbReference type="Gene3D" id="2.60.40.10">
    <property type="entry name" value="Immunoglobulins"/>
    <property type="match status" value="1"/>
</dbReference>
<dbReference type="InterPro" id="IPR036116">
    <property type="entry name" value="FN3_sf"/>
</dbReference>
<feature type="domain" description="SLH" evidence="4">
    <location>
        <begin position="2372"/>
        <end position="2431"/>
    </location>
</feature>
<evidence type="ECO:0000259" key="3">
    <source>
        <dbReference type="PROSITE" id="PS50853"/>
    </source>
</evidence>
<dbReference type="InterPro" id="IPR008969">
    <property type="entry name" value="CarboxyPept-like_regulatory"/>
</dbReference>
<feature type="chain" id="PRO_5045264334" description="Fibronectin type-III domain-containing protein" evidence="2">
    <location>
        <begin position="37"/>
        <end position="2431"/>
    </location>
</feature>
<organism evidence="5 6">
    <name type="scientific">Paenibacillus plantarum</name>
    <dbReference type="NCBI Taxonomy" id="2654975"/>
    <lineage>
        <taxon>Bacteria</taxon>
        <taxon>Bacillati</taxon>
        <taxon>Bacillota</taxon>
        <taxon>Bacilli</taxon>
        <taxon>Bacillales</taxon>
        <taxon>Paenibacillaceae</taxon>
        <taxon>Paenibacillus</taxon>
    </lineage>
</organism>
<gene>
    <name evidence="5" type="ORF">GC096_20795</name>
</gene>
<accession>A0ABX1XDE7</accession>
<evidence type="ECO:0000256" key="2">
    <source>
        <dbReference type="SAM" id="SignalP"/>
    </source>
</evidence>
<dbReference type="Pfam" id="PF13715">
    <property type="entry name" value="CarbopepD_reg_2"/>
    <property type="match status" value="1"/>
</dbReference>
<dbReference type="Pfam" id="PF00395">
    <property type="entry name" value="SLH"/>
    <property type="match status" value="3"/>
</dbReference>
<dbReference type="SUPFAM" id="SSF49265">
    <property type="entry name" value="Fibronectin type III"/>
    <property type="match status" value="1"/>
</dbReference>
<dbReference type="InterPro" id="IPR003961">
    <property type="entry name" value="FN3_dom"/>
</dbReference>
<evidence type="ECO:0008006" key="7">
    <source>
        <dbReference type="Google" id="ProtNLM"/>
    </source>
</evidence>
<dbReference type="InterPro" id="IPR001119">
    <property type="entry name" value="SLH_dom"/>
</dbReference>
<comment type="caution">
    <text evidence="5">The sequence shown here is derived from an EMBL/GenBank/DDBJ whole genome shotgun (WGS) entry which is preliminary data.</text>
</comment>
<name>A0ABX1XDE7_9BACL</name>
<sequence>MYKEEEWGMSKKTSLRWLQLALAVILLFGSSLPAFAEVQEVNGVIAQVENETGAPMQDGEVYLYGYMHYSSNGEQQYYTNQSFKTKVRNGEFFIPNTFILHGKQYELQVRGTSSAGESIVYHYSFIGGDISSLTFAKDQLKKLTFTHSKMATGNLILMPTDIYGKTDRGSYPMYTSPFNEEGKATAWVASNAAFKAYASLVTQGYAETYMLETSIPADRQSGQSFSFGGETVKVTPPTGYDYSGVSLGLQNVGSEFQAPIGYVSKGMLGSVNFSVVKDNTRYSFSRGNMSFTEDMALQLDNAFRGTVPYSYSNGNGGYAASTYYLDRYNNQLQYVDTLSAGAFSTSMQEKGLWNETLGTNGTPVRSSLNSTGTGIDPTGSVQALNWDDPVLEYQLSQNGTILRTISGMRQISQPIQINNISQGTYRLKLNRQLFPTSVVSLSLDQSIQMGQNNSAKSIGVQLPSGYSTSNLTRAAIFELDGSRVTASNTMSGGSLEFYQEINPERQYRIVAAYLLSSTTGSPTASYLVDQTFTGGQMKNLQSLPLQSGLVRTVFSLDGTSITRMANVVLSLPLPALNDQLAFSAPGVLLSTPITLEASLVGTDGSTNAYHYNKSVTIPAQVENVVSFAELASSLIPVELKNGQTNVPFEMVSVLKSNYSSSSSVPSSSITEENALTKLYTTPGEYRFQFSQIKKADYETPWRYIWSSERRGYSQATSLSFTDDIQGVFGPIQAYDYTNPDRTLLYTSAIIKSGDLNLNQVFVKQGKDYQTFSTAIIGKGPYEDGGYGFYNSVPGTLTVKDQSGNVVIKSDSSYSDSVYAEVPDKNGNYLLTYQLPIGPGQEIAISQSYPPGDPNAPPGKPDPKATFAGQGLKLTWDAVSGASYYDIYAAEQGQTLVKIKGNVTGASFTYAEAQPGKIYDLKVVAVNSKGISTESNVIHFVVPAFAVSQLDVKSSTVQSSAGLLKIGSLLPIELTGSIGEGISAKAVVSFKKGTGTEVFTEEVVLTPSQGKYLGTFEIKEGVTEIVSVKAYLTREGTNSDEKKVELNKKVGATLAGTIKQRDAAVTDKPDIEFIIDGQYVKVNTDANGNFTAAGLPGGAVKINVISGTERYTDVIQGITTELGVKQTGVIVRLPVVQNVKIRLLEQGTQVPVAKQLRVSITGSVNKEGYIGQDGYFVSYSGETELKRLKPGSYTISVIGDSLYEEVKTTFNIDESTNYVMNPVTISVAKKIKEMANVTLKLFMPEGAETSQLESYYLYSSTAAQSFGWESGYLYGYNQAMTVSERVYVPNPLLVQGGADPTVTQKVYGYYGTLSLPGITAANDYTLNVSVPGFQPVNKSQVTVVTGTSTIEVALQPSVVYTGRIVDEAGHPIVGADVSAYAGSSYAYARTDADGNYRLDRLGEASQIQISVHAVGFTDNMGVQQVTDHQIPVITLENDQFIHGKVVDKNNQPLKYVSVFASNSKNSGWARTDADGYFKIRGLSAGTYNFTASLYGYPSYENNLATSTDQRTIVLQSQGGHFFGEGNSFAPSVATVILGKEFSYSLKYKNNSTTPAGSTIWHIELPSNVKLVNGSVELNGKIVNVTATNGVLQVPAGDVIAGGSGEISFKALVDQADEASIRTSVYPVINGNKEEPTQIATSNVLYVTLNAPAVTGDKKIKVYGSTKPGSTVEIFAGSMSLGRVTAEGRWWYADVVLPVADGADEAELRLTAQVVENNQSQSSEAVNVKYKSGVPGIDEARITAGWNVDVKLNPKVSVATFAVTEKTPISTKVVFKKAVEQASISFIGSTYPLTKASDGKTFTGEVPYGWSSYGEQMLTLTYVNDGQSVTVPLMEVIVLIDPSGYVFEGSMDNRVSGVTAVVQQQNNTQWSSWDADNYGQINPQTTDVEGRYGWDVMQGNWRVLFSKEGFEDYTSRTVVVPPAETQLNVPLVRTTTPEITSITPANNAQDVNVSSNVDIVFDRPMDETSLNADVIQLVKVEGVQETAIDVTFEYQHMKGYKEDLSLRDAQLLDGNNMSGWFIEDDSKKLSKKLTLKPKTALASGSTYKVIIKGNLIDYSGSNVLVADTSLTFKTATSKTPIISGGGGGGNSVASNEVELDFVMLTKSVANNEVVVTLADKQDTLLVKGNVWNAIQSKGYIVKLQHKDAEVTIPAKAFALKDDETLEVVLQPSNAIYPAGYTASSQTLQVSLGKKTNGKKEELTTVEPLILRLSATPSNEPALLGAYEFVNGTPHYLGREINVSFSASGTFGLATFERKFTDVASHWAIQDIRYLVSHHIVDGITDTEFDPAGTTTRGQIAKLFAQMLQLKNSDTASSFTDVPANAWYADAVAAVEKAGIFQGADGQFRPDAAISRQELAVVISRLVKQADQVVNKTFADQSQIADWAKAGVNAAVKLGIIQGDDAGKFLPQANATRAEAAAMIHRLIQALDKE</sequence>
<dbReference type="Proteomes" id="UP000653578">
    <property type="component" value="Unassembled WGS sequence"/>
</dbReference>
<dbReference type="PROSITE" id="PS51272">
    <property type="entry name" value="SLH"/>
    <property type="match status" value="3"/>
</dbReference>
<dbReference type="InterPro" id="IPR051465">
    <property type="entry name" value="Cell_Envelope_Struct_Comp"/>
</dbReference>
<dbReference type="Pfam" id="PF13620">
    <property type="entry name" value="CarboxypepD_reg"/>
    <property type="match status" value="1"/>
</dbReference>
<protein>
    <recommendedName>
        <fullName evidence="7">Fibronectin type-III domain-containing protein</fullName>
    </recommendedName>
</protein>
<feature type="domain" description="SLH" evidence="4">
    <location>
        <begin position="2312"/>
        <end position="2371"/>
    </location>
</feature>
<proteinExistence type="predicted"/>
<dbReference type="PROSITE" id="PS50853">
    <property type="entry name" value="FN3"/>
    <property type="match status" value="1"/>
</dbReference>
<dbReference type="Gene3D" id="2.60.40.3710">
    <property type="match status" value="1"/>
</dbReference>
<dbReference type="Gene3D" id="2.60.40.1120">
    <property type="entry name" value="Carboxypeptidase-like, regulatory domain"/>
    <property type="match status" value="3"/>
</dbReference>
<feature type="signal peptide" evidence="2">
    <location>
        <begin position="1"/>
        <end position="36"/>
    </location>
</feature>